<dbReference type="Proteomes" id="UP001419268">
    <property type="component" value="Unassembled WGS sequence"/>
</dbReference>
<evidence type="ECO:0000313" key="3">
    <source>
        <dbReference type="Proteomes" id="UP001419268"/>
    </source>
</evidence>
<feature type="region of interest" description="Disordered" evidence="1">
    <location>
        <begin position="60"/>
        <end position="80"/>
    </location>
</feature>
<keyword evidence="3" id="KW-1185">Reference proteome</keyword>
<name>A0AAP0EJ39_9MAGN</name>
<evidence type="ECO:0000256" key="1">
    <source>
        <dbReference type="SAM" id="MobiDB-lite"/>
    </source>
</evidence>
<comment type="caution">
    <text evidence="2">The sequence shown here is derived from an EMBL/GenBank/DDBJ whole genome shotgun (WGS) entry which is preliminary data.</text>
</comment>
<evidence type="ECO:0000313" key="2">
    <source>
        <dbReference type="EMBL" id="KAK9094421.1"/>
    </source>
</evidence>
<reference evidence="2 3" key="1">
    <citation type="submission" date="2024-01" db="EMBL/GenBank/DDBJ databases">
        <title>Genome assemblies of Stephania.</title>
        <authorList>
            <person name="Yang L."/>
        </authorList>
    </citation>
    <scope>NUCLEOTIDE SEQUENCE [LARGE SCALE GENOMIC DNA]</scope>
    <source>
        <strain evidence="2">JXDWG</strain>
        <tissue evidence="2">Leaf</tissue>
    </source>
</reference>
<organism evidence="2 3">
    <name type="scientific">Stephania cephalantha</name>
    <dbReference type="NCBI Taxonomy" id="152367"/>
    <lineage>
        <taxon>Eukaryota</taxon>
        <taxon>Viridiplantae</taxon>
        <taxon>Streptophyta</taxon>
        <taxon>Embryophyta</taxon>
        <taxon>Tracheophyta</taxon>
        <taxon>Spermatophyta</taxon>
        <taxon>Magnoliopsida</taxon>
        <taxon>Ranunculales</taxon>
        <taxon>Menispermaceae</taxon>
        <taxon>Menispermoideae</taxon>
        <taxon>Cissampelideae</taxon>
        <taxon>Stephania</taxon>
    </lineage>
</organism>
<proteinExistence type="predicted"/>
<accession>A0AAP0EJ39</accession>
<protein>
    <submittedName>
        <fullName evidence="2">Uncharacterized protein</fullName>
    </submittedName>
</protein>
<gene>
    <name evidence="2" type="ORF">Scep_025890</name>
</gene>
<dbReference type="EMBL" id="JBBNAG010000011">
    <property type="protein sequence ID" value="KAK9094421.1"/>
    <property type="molecule type" value="Genomic_DNA"/>
</dbReference>
<sequence length="119" mass="13324">MGSTAAVRRGKSISAITLSGVEEYEYWSKSEVEIKISPSNPDIMTVEVYEGEIEKNIEVTLERPEEPKKRNKGGQPSVLVKPPVSPRLLVKYETRMVEKGHLEILHADDSLMLDGLDKT</sequence>
<dbReference type="AlphaFoldDB" id="A0AAP0EJ39"/>